<dbReference type="Gene3D" id="3.30.70.120">
    <property type="match status" value="1"/>
</dbReference>
<keyword evidence="3" id="KW-1185">Reference proteome</keyword>
<dbReference type="InterPro" id="IPR015867">
    <property type="entry name" value="N-reg_PII/ATP_PRibTrfase_C"/>
</dbReference>
<proteinExistence type="predicted"/>
<dbReference type="SUPFAM" id="SSF102705">
    <property type="entry name" value="NIF3 (NGG1p interacting factor 3)-like"/>
    <property type="match status" value="1"/>
</dbReference>
<reference evidence="2 3" key="1">
    <citation type="submission" date="2024-01" db="EMBL/GenBank/DDBJ databases">
        <authorList>
            <person name="Allen C."/>
            <person name="Tagirdzhanova G."/>
        </authorList>
    </citation>
    <scope>NUCLEOTIDE SEQUENCE [LARGE SCALE GENOMIC DNA]</scope>
    <source>
        <strain evidence="2 3">CBS 119000</strain>
    </source>
</reference>
<dbReference type="PANTHER" id="PTHR41774:SF1">
    <property type="entry name" value="NGG1P INTERACTING FACTOR NIF3"/>
    <property type="match status" value="1"/>
</dbReference>
<evidence type="ECO:0000313" key="3">
    <source>
        <dbReference type="Proteomes" id="UP001642502"/>
    </source>
</evidence>
<sequence>MASSSTPTKYQLSFYVPPAHLEACKKAIFAAGAGCYPGSGNYTEACYTIVHGGVGQFRPGKGANPHIGSVGELETVQEARVETLCVGEDVARRVVAALKQAHPYEEVAYQVVKMEDF</sequence>
<evidence type="ECO:0000256" key="1">
    <source>
        <dbReference type="ARBA" id="ARBA00020998"/>
    </source>
</evidence>
<name>A0ABP0D3A4_9PEZI</name>
<gene>
    <name evidence="2" type="ORF">SEPCBS119000_000116</name>
</gene>
<evidence type="ECO:0000313" key="2">
    <source>
        <dbReference type="EMBL" id="CAK7262698.1"/>
    </source>
</evidence>
<comment type="caution">
    <text evidence="2">The sequence shown here is derived from an EMBL/GenBank/DDBJ whole genome shotgun (WGS) entry which is preliminary data.</text>
</comment>
<dbReference type="InterPro" id="IPR036069">
    <property type="entry name" value="DUF34/NIF3_sf"/>
</dbReference>
<dbReference type="EMBL" id="CAWUON010000001">
    <property type="protein sequence ID" value="CAK7262698.1"/>
    <property type="molecule type" value="Genomic_DNA"/>
</dbReference>
<protein>
    <recommendedName>
        <fullName evidence="1">ATP phosphoribosyltransferase</fullName>
    </recommendedName>
</protein>
<organism evidence="2 3">
    <name type="scientific">Sporothrix epigloea</name>
    <dbReference type="NCBI Taxonomy" id="1892477"/>
    <lineage>
        <taxon>Eukaryota</taxon>
        <taxon>Fungi</taxon>
        <taxon>Dikarya</taxon>
        <taxon>Ascomycota</taxon>
        <taxon>Pezizomycotina</taxon>
        <taxon>Sordariomycetes</taxon>
        <taxon>Sordariomycetidae</taxon>
        <taxon>Ophiostomatales</taxon>
        <taxon>Ophiostomataceae</taxon>
        <taxon>Sporothrix</taxon>
    </lineage>
</organism>
<dbReference type="PANTHER" id="PTHR41774">
    <property type="match status" value="1"/>
</dbReference>
<accession>A0ABP0D3A4</accession>
<dbReference type="Proteomes" id="UP001642502">
    <property type="component" value="Unassembled WGS sequence"/>
</dbReference>